<evidence type="ECO:0000313" key="8">
    <source>
        <dbReference type="Proteomes" id="UP000596083"/>
    </source>
</evidence>
<evidence type="ECO:0000256" key="6">
    <source>
        <dbReference type="SAM" id="Phobius"/>
    </source>
</evidence>
<feature type="transmembrane region" description="Helical" evidence="6">
    <location>
        <begin position="166"/>
        <end position="189"/>
    </location>
</feature>
<feature type="transmembrane region" description="Helical" evidence="6">
    <location>
        <begin position="53"/>
        <end position="74"/>
    </location>
</feature>
<evidence type="ECO:0000256" key="1">
    <source>
        <dbReference type="ARBA" id="ARBA00004651"/>
    </source>
</evidence>
<keyword evidence="5 6" id="KW-0472">Membrane</keyword>
<sequence length="325" mass="34251">MTPPSARPETACNRKERLLSAYGVLAVIFCLAIIAGLVIAVDPADVAAAFENVTAAPLATALVIVQLQVVLSALRWRFTAARLGHPISVPLAIGEYYIASFVNQVLPGGMAGDAVRAYRSRTQEGWKRPAAAIVLERLSGQLAFFLVAGAGLFAWPLLLAESLPPGFYRLVFICTGFLALAAGLGLVIARSRLFARFETLKPDLAAVFWRRGAAGIQFGLSMLTVLSYIAVFMIAADATGAPLPPVAAVTVIPLCLMTMLIPAGVGGWGTREAAAAALWPLFGLTSAEGLSASLLYGLISLFGVAPQGLVLLAVTLRRRRAHGKR</sequence>
<evidence type="ECO:0000256" key="4">
    <source>
        <dbReference type="ARBA" id="ARBA00022989"/>
    </source>
</evidence>
<feature type="transmembrane region" description="Helical" evidence="6">
    <location>
        <begin position="218"/>
        <end position="236"/>
    </location>
</feature>
<proteinExistence type="predicted"/>
<protein>
    <submittedName>
        <fullName evidence="7">Flippase-like domain-containing protein</fullName>
    </submittedName>
</protein>
<feature type="transmembrane region" description="Helical" evidence="6">
    <location>
        <begin position="273"/>
        <end position="290"/>
    </location>
</feature>
<accession>A0A7T7KL97</accession>
<dbReference type="GO" id="GO:0005886">
    <property type="term" value="C:plasma membrane"/>
    <property type="evidence" value="ECO:0007669"/>
    <property type="project" value="UniProtKB-SubCell"/>
</dbReference>
<feature type="transmembrane region" description="Helical" evidence="6">
    <location>
        <begin position="21"/>
        <end position="41"/>
    </location>
</feature>
<organism evidence="7 8">
    <name type="scientific">Martelella lutilitoris</name>
    <dbReference type="NCBI Taxonomy" id="2583532"/>
    <lineage>
        <taxon>Bacteria</taxon>
        <taxon>Pseudomonadati</taxon>
        <taxon>Pseudomonadota</taxon>
        <taxon>Alphaproteobacteria</taxon>
        <taxon>Hyphomicrobiales</taxon>
        <taxon>Aurantimonadaceae</taxon>
        <taxon>Martelella</taxon>
    </lineage>
</organism>
<dbReference type="Proteomes" id="UP000596083">
    <property type="component" value="Chromosome"/>
</dbReference>
<reference evidence="7 8" key="1">
    <citation type="submission" date="2020-12" db="EMBL/GenBank/DDBJ databases">
        <authorList>
            <person name="Zheng R.K."/>
            <person name="Sun C.M."/>
        </authorList>
    </citation>
    <scope>NUCLEOTIDE SEQUENCE [LARGE SCALE GENOMIC DNA]</scope>
    <source>
        <strain evidence="7 8">ZRK001</strain>
    </source>
</reference>
<dbReference type="EMBL" id="CP066786">
    <property type="protein sequence ID" value="QQM30467.1"/>
    <property type="molecule type" value="Genomic_DNA"/>
</dbReference>
<gene>
    <name evidence="7" type="ORF">JET14_19810</name>
</gene>
<dbReference type="Pfam" id="PF03706">
    <property type="entry name" value="LPG_synthase_TM"/>
    <property type="match status" value="1"/>
</dbReference>
<dbReference type="KEGG" id="mlut:JET14_19810"/>
<dbReference type="AlphaFoldDB" id="A0A7T7KL97"/>
<dbReference type="PANTHER" id="PTHR40277:SF1">
    <property type="entry name" value="BLL5419 PROTEIN"/>
    <property type="match status" value="1"/>
</dbReference>
<dbReference type="PANTHER" id="PTHR40277">
    <property type="entry name" value="BLL5419 PROTEIN"/>
    <property type="match status" value="1"/>
</dbReference>
<dbReference type="InterPro" id="IPR022791">
    <property type="entry name" value="L-PG_synthase/AglD"/>
</dbReference>
<comment type="subcellular location">
    <subcellularLocation>
        <location evidence="1">Cell membrane</location>
        <topology evidence="1">Multi-pass membrane protein</topology>
    </subcellularLocation>
</comment>
<feature type="transmembrane region" description="Helical" evidence="6">
    <location>
        <begin position="296"/>
        <end position="316"/>
    </location>
</feature>
<name>A0A7T7KL97_9HYPH</name>
<keyword evidence="2" id="KW-1003">Cell membrane</keyword>
<evidence type="ECO:0000256" key="2">
    <source>
        <dbReference type="ARBA" id="ARBA00022475"/>
    </source>
</evidence>
<evidence type="ECO:0000256" key="5">
    <source>
        <dbReference type="ARBA" id="ARBA00023136"/>
    </source>
</evidence>
<feature type="transmembrane region" description="Helical" evidence="6">
    <location>
        <begin position="242"/>
        <end position="261"/>
    </location>
</feature>
<keyword evidence="3 6" id="KW-0812">Transmembrane</keyword>
<evidence type="ECO:0000313" key="7">
    <source>
        <dbReference type="EMBL" id="QQM30467.1"/>
    </source>
</evidence>
<feature type="transmembrane region" description="Helical" evidence="6">
    <location>
        <begin position="142"/>
        <end position="160"/>
    </location>
</feature>
<keyword evidence="4 6" id="KW-1133">Transmembrane helix</keyword>
<evidence type="ECO:0000256" key="3">
    <source>
        <dbReference type="ARBA" id="ARBA00022692"/>
    </source>
</evidence>